<dbReference type="AlphaFoldDB" id="A0A9D1KAJ5"/>
<protein>
    <submittedName>
        <fullName evidence="2">SUF system NifU family Fe-S cluster assembly protein</fullName>
    </submittedName>
</protein>
<evidence type="ECO:0000313" key="3">
    <source>
        <dbReference type="Proteomes" id="UP000886893"/>
    </source>
</evidence>
<proteinExistence type="predicted"/>
<reference evidence="2" key="2">
    <citation type="journal article" date="2021" name="PeerJ">
        <title>Extensive microbial diversity within the chicken gut microbiome revealed by metagenomics and culture.</title>
        <authorList>
            <person name="Gilroy R."/>
            <person name="Ravi A."/>
            <person name="Getino M."/>
            <person name="Pursley I."/>
            <person name="Horton D.L."/>
            <person name="Alikhan N.F."/>
            <person name="Baker D."/>
            <person name="Gharbi K."/>
            <person name="Hall N."/>
            <person name="Watson M."/>
            <person name="Adriaenssens E.M."/>
            <person name="Foster-Nyarko E."/>
            <person name="Jarju S."/>
            <person name="Secka A."/>
            <person name="Antonio M."/>
            <person name="Oren A."/>
            <person name="Chaudhuri R.R."/>
            <person name="La Ragione R."/>
            <person name="Hildebrand F."/>
            <person name="Pallen M.J."/>
        </authorList>
    </citation>
    <scope>NUCLEOTIDE SEQUENCE</scope>
    <source>
        <strain evidence="2">14508</strain>
    </source>
</reference>
<sequence length="154" mass="17735">MEVISLTLSLNDPYLKRQIIMDHYENPRNKSLVDDPRYLQVNMNSESCIDDFNIQILVQDQKIMDFRFDGVGCTISTASLSILSELVKGKSIDEAYTLIENYEKMLQETSFDEDLLQEAVVFKDVSKQANRIKCAMIGYQGLKELLQQLRGENK</sequence>
<dbReference type="GO" id="GO:0005506">
    <property type="term" value="F:iron ion binding"/>
    <property type="evidence" value="ECO:0007669"/>
    <property type="project" value="InterPro"/>
</dbReference>
<comment type="caution">
    <text evidence="2">The sequence shown here is derived from an EMBL/GenBank/DDBJ whole genome shotgun (WGS) entry which is preliminary data.</text>
</comment>
<dbReference type="SUPFAM" id="SSF82649">
    <property type="entry name" value="SufE/NifU"/>
    <property type="match status" value="1"/>
</dbReference>
<name>A0A9D1KAJ5_9FIRM</name>
<dbReference type="CDD" id="cd06664">
    <property type="entry name" value="IscU_like"/>
    <property type="match status" value="1"/>
</dbReference>
<evidence type="ECO:0000313" key="2">
    <source>
        <dbReference type="EMBL" id="HIT17290.1"/>
    </source>
</evidence>
<organism evidence="2 3">
    <name type="scientific">Candidatus Caccosoma faecigallinarum</name>
    <dbReference type="NCBI Taxonomy" id="2840720"/>
    <lineage>
        <taxon>Bacteria</taxon>
        <taxon>Bacillati</taxon>
        <taxon>Bacillota</taxon>
        <taxon>Bacillota incertae sedis</taxon>
        <taxon>Candidatus Caccosoma</taxon>
    </lineage>
</organism>
<reference evidence="2" key="1">
    <citation type="submission" date="2020-10" db="EMBL/GenBank/DDBJ databases">
        <authorList>
            <person name="Gilroy R."/>
        </authorList>
    </citation>
    <scope>NUCLEOTIDE SEQUENCE</scope>
    <source>
        <strain evidence="2">14508</strain>
    </source>
</reference>
<feature type="domain" description="NIF system FeS cluster assembly NifU N-terminal" evidence="1">
    <location>
        <begin position="17"/>
        <end position="134"/>
    </location>
</feature>
<dbReference type="Proteomes" id="UP000886893">
    <property type="component" value="Unassembled WGS sequence"/>
</dbReference>
<dbReference type="EMBL" id="DVKI01000088">
    <property type="protein sequence ID" value="HIT17290.1"/>
    <property type="molecule type" value="Genomic_DNA"/>
</dbReference>
<dbReference type="InterPro" id="IPR002871">
    <property type="entry name" value="NIF_FeS_clus_asmbl_NifU_N"/>
</dbReference>
<dbReference type="NCBIfam" id="TIGR01994">
    <property type="entry name" value="SUF_scaf_2"/>
    <property type="match status" value="1"/>
</dbReference>
<dbReference type="PANTHER" id="PTHR10093">
    <property type="entry name" value="IRON-SULFUR CLUSTER ASSEMBLY ENZYME NIFU HOMOLOG"/>
    <property type="match status" value="1"/>
</dbReference>
<dbReference type="Gene3D" id="3.90.1010.10">
    <property type="match status" value="1"/>
</dbReference>
<dbReference type="Pfam" id="PF01592">
    <property type="entry name" value="NifU_N"/>
    <property type="match status" value="1"/>
</dbReference>
<accession>A0A9D1KAJ5</accession>
<gene>
    <name evidence="2" type="ORF">IAD04_02775</name>
</gene>
<evidence type="ECO:0000259" key="1">
    <source>
        <dbReference type="Pfam" id="PF01592"/>
    </source>
</evidence>
<dbReference type="GO" id="GO:0016226">
    <property type="term" value="P:iron-sulfur cluster assembly"/>
    <property type="evidence" value="ECO:0007669"/>
    <property type="project" value="InterPro"/>
</dbReference>
<dbReference type="GO" id="GO:0051536">
    <property type="term" value="F:iron-sulfur cluster binding"/>
    <property type="evidence" value="ECO:0007669"/>
    <property type="project" value="InterPro"/>
</dbReference>